<dbReference type="WBParaSite" id="TMUE_2000006615.2">
    <property type="protein sequence ID" value="TMUE_2000006615.2"/>
    <property type="gene ID" value="WBGene00285490"/>
</dbReference>
<dbReference type="GO" id="GO:0005524">
    <property type="term" value="F:ATP binding"/>
    <property type="evidence" value="ECO:0007669"/>
    <property type="project" value="UniProtKB-KW"/>
</dbReference>
<keyword evidence="9" id="KW-0067">ATP-binding</keyword>
<dbReference type="FunFam" id="3.40.50.10810:FF:000001">
    <property type="entry name" value="chromodomain-helicase-DNA-binding protein 3 isoform X1"/>
    <property type="match status" value="1"/>
</dbReference>
<dbReference type="InterPro" id="IPR013083">
    <property type="entry name" value="Znf_RING/FYVE/PHD"/>
</dbReference>
<dbReference type="InterPro" id="IPR001650">
    <property type="entry name" value="Helicase_C-like"/>
</dbReference>
<keyword evidence="4" id="KW-0677">Repeat</keyword>
<dbReference type="CDD" id="cd15531">
    <property type="entry name" value="PHD1_CHD_II"/>
    <property type="match status" value="1"/>
</dbReference>
<evidence type="ECO:0000259" key="16">
    <source>
        <dbReference type="PROSITE" id="PS50013"/>
    </source>
</evidence>
<evidence type="ECO:0000259" key="17">
    <source>
        <dbReference type="PROSITE" id="PS50016"/>
    </source>
</evidence>
<evidence type="ECO:0000256" key="10">
    <source>
        <dbReference type="ARBA" id="ARBA00023015"/>
    </source>
</evidence>
<feature type="region of interest" description="Disordered" evidence="15">
    <location>
        <begin position="1307"/>
        <end position="1352"/>
    </location>
</feature>
<dbReference type="InterPro" id="IPR027417">
    <property type="entry name" value="P-loop_NTPase"/>
</dbReference>
<organism evidence="20 21">
    <name type="scientific">Trichuris muris</name>
    <name type="common">Mouse whipworm</name>
    <dbReference type="NCBI Taxonomy" id="70415"/>
    <lineage>
        <taxon>Eukaryota</taxon>
        <taxon>Metazoa</taxon>
        <taxon>Ecdysozoa</taxon>
        <taxon>Nematoda</taxon>
        <taxon>Enoplea</taxon>
        <taxon>Dorylaimia</taxon>
        <taxon>Trichinellida</taxon>
        <taxon>Trichuridae</taxon>
        <taxon>Trichuris</taxon>
    </lineage>
</organism>
<keyword evidence="3" id="KW-0479">Metal-binding</keyword>
<feature type="compositionally biased region" description="Basic and acidic residues" evidence="15">
    <location>
        <begin position="1588"/>
        <end position="1602"/>
    </location>
</feature>
<dbReference type="PANTHER" id="PTHR45623:SF17">
    <property type="entry name" value="CHROMODOMAIN-HELICASE-DNA-BINDING PROTEIN 3-RELATED"/>
    <property type="match status" value="1"/>
</dbReference>
<name>A0A5S6QHK0_TRIMR</name>
<dbReference type="SMART" id="SM00249">
    <property type="entry name" value="PHD"/>
    <property type="match status" value="2"/>
</dbReference>
<feature type="compositionally biased region" description="Polar residues" evidence="15">
    <location>
        <begin position="62"/>
        <end position="71"/>
    </location>
</feature>
<feature type="region of interest" description="Disordered" evidence="15">
    <location>
        <begin position="1913"/>
        <end position="1936"/>
    </location>
</feature>
<dbReference type="SMART" id="SM00298">
    <property type="entry name" value="CHROMO"/>
    <property type="match status" value="2"/>
</dbReference>
<reference evidence="21" key="3">
    <citation type="submission" date="2019-12" db="UniProtKB">
        <authorList>
            <consortium name="WormBaseParasite"/>
        </authorList>
    </citation>
    <scope>IDENTIFICATION</scope>
</reference>
<evidence type="ECO:0000256" key="13">
    <source>
        <dbReference type="ARBA" id="ARBA00023242"/>
    </source>
</evidence>
<feature type="domain" description="Helicase ATP-binding" evidence="18">
    <location>
        <begin position="700"/>
        <end position="884"/>
    </location>
</feature>
<dbReference type="SMART" id="SM00490">
    <property type="entry name" value="HELICc"/>
    <property type="match status" value="1"/>
</dbReference>
<dbReference type="InterPro" id="IPR019787">
    <property type="entry name" value="Znf_PHD-finger"/>
</dbReference>
<dbReference type="InterPro" id="IPR049730">
    <property type="entry name" value="SNF2/RAD54-like_C"/>
</dbReference>
<feature type="compositionally biased region" description="Basic and acidic residues" evidence="15">
    <location>
        <begin position="457"/>
        <end position="471"/>
    </location>
</feature>
<dbReference type="SUPFAM" id="SSF57903">
    <property type="entry name" value="FYVE/PHD zinc finger"/>
    <property type="match status" value="2"/>
</dbReference>
<dbReference type="PROSITE" id="PS51192">
    <property type="entry name" value="HELICASE_ATP_BIND_1"/>
    <property type="match status" value="1"/>
</dbReference>
<evidence type="ECO:0000256" key="9">
    <source>
        <dbReference type="ARBA" id="ARBA00022840"/>
    </source>
</evidence>
<keyword evidence="12" id="KW-0804">Transcription</keyword>
<feature type="compositionally biased region" description="Polar residues" evidence="15">
    <location>
        <begin position="1532"/>
        <end position="1543"/>
    </location>
</feature>
<evidence type="ECO:0000256" key="4">
    <source>
        <dbReference type="ARBA" id="ARBA00022737"/>
    </source>
</evidence>
<feature type="region of interest" description="Disordered" evidence="15">
    <location>
        <begin position="1"/>
        <end position="103"/>
    </location>
</feature>
<feature type="compositionally biased region" description="Low complexity" evidence="15">
    <location>
        <begin position="190"/>
        <end position="207"/>
    </location>
</feature>
<evidence type="ECO:0000256" key="12">
    <source>
        <dbReference type="ARBA" id="ARBA00023163"/>
    </source>
</evidence>
<evidence type="ECO:0000256" key="14">
    <source>
        <dbReference type="PROSITE-ProRule" id="PRU00146"/>
    </source>
</evidence>
<accession>A0A5S6QHK0</accession>
<feature type="compositionally biased region" description="Basic residues" evidence="15">
    <location>
        <begin position="74"/>
        <end position="83"/>
    </location>
</feature>
<reference evidence="20" key="1">
    <citation type="submission" date="2013-11" db="EMBL/GenBank/DDBJ databases">
        <authorList>
            <person name="Aslett M."/>
        </authorList>
    </citation>
    <scope>NUCLEOTIDE SEQUENCE [LARGE SCALE GENOMIC DNA]</scope>
    <source>
        <strain evidence="20">Edinburgh</strain>
    </source>
</reference>
<dbReference type="Pfam" id="PF00628">
    <property type="entry name" value="PHD"/>
    <property type="match status" value="2"/>
</dbReference>
<dbReference type="Gene3D" id="3.30.40.10">
    <property type="entry name" value="Zinc/RING finger domain, C3HC4 (zinc finger)"/>
    <property type="match status" value="2"/>
</dbReference>
<dbReference type="FunFam" id="3.30.40.10:FF:000001">
    <property type="entry name" value="chromodomain-helicase-DNA-binding protein 3 isoform X1"/>
    <property type="match status" value="1"/>
</dbReference>
<feature type="compositionally biased region" description="Basic and acidic residues" evidence="15">
    <location>
        <begin position="35"/>
        <end position="52"/>
    </location>
</feature>
<feature type="domain" description="Chromo" evidence="16">
    <location>
        <begin position="565"/>
        <end position="626"/>
    </location>
</feature>
<dbReference type="PROSITE" id="PS01359">
    <property type="entry name" value="ZF_PHD_1"/>
    <property type="match status" value="1"/>
</dbReference>
<evidence type="ECO:0000256" key="1">
    <source>
        <dbReference type="ARBA" id="ARBA00004123"/>
    </source>
</evidence>
<dbReference type="GO" id="GO:0040027">
    <property type="term" value="P:negative regulation of vulval development"/>
    <property type="evidence" value="ECO:0007669"/>
    <property type="project" value="UniProtKB-ARBA"/>
</dbReference>
<dbReference type="InterPro" id="IPR000953">
    <property type="entry name" value="Chromo/chromo_shadow_dom"/>
</dbReference>
<keyword evidence="13" id="KW-0539">Nucleus</keyword>
<proteinExistence type="predicted"/>
<feature type="compositionally biased region" description="Acidic residues" evidence="15">
    <location>
        <begin position="1328"/>
        <end position="1337"/>
    </location>
</feature>
<keyword evidence="10" id="KW-0805">Transcription regulation</keyword>
<dbReference type="Pfam" id="PF06461">
    <property type="entry name" value="CHDII_SANT-like"/>
    <property type="match status" value="1"/>
</dbReference>
<comment type="subcellular location">
    <subcellularLocation>
        <location evidence="1">Nucleus</location>
    </subcellularLocation>
</comment>
<keyword evidence="20" id="KW-1185">Reference proteome</keyword>
<evidence type="ECO:0000259" key="19">
    <source>
        <dbReference type="PROSITE" id="PS51194"/>
    </source>
</evidence>
<dbReference type="CDD" id="cd15532">
    <property type="entry name" value="PHD2_CHD_II"/>
    <property type="match status" value="1"/>
</dbReference>
<dbReference type="InterPro" id="IPR002464">
    <property type="entry name" value="DNA/RNA_helicase_DEAH_CS"/>
</dbReference>
<dbReference type="STRING" id="70415.A0A5S6QHK0"/>
<feature type="region of interest" description="Disordered" evidence="15">
    <location>
        <begin position="180"/>
        <end position="251"/>
    </location>
</feature>
<evidence type="ECO:0000313" key="20">
    <source>
        <dbReference type="Proteomes" id="UP000046395"/>
    </source>
</evidence>
<dbReference type="PROSITE" id="PS50013">
    <property type="entry name" value="CHROMO_2"/>
    <property type="match status" value="1"/>
</dbReference>
<dbReference type="GO" id="GO:0008270">
    <property type="term" value="F:zinc ion binding"/>
    <property type="evidence" value="ECO:0007669"/>
    <property type="project" value="UniProtKB-KW"/>
</dbReference>
<evidence type="ECO:0000256" key="2">
    <source>
        <dbReference type="ARBA" id="ARBA00022553"/>
    </source>
</evidence>
<dbReference type="SUPFAM" id="SSF52540">
    <property type="entry name" value="P-loop containing nucleoside triphosphate hydrolases"/>
    <property type="match status" value="2"/>
</dbReference>
<dbReference type="Pfam" id="PF08074">
    <property type="entry name" value="CHDCT2"/>
    <property type="match status" value="1"/>
</dbReference>
<dbReference type="InterPro" id="IPR016197">
    <property type="entry name" value="Chromo-like_dom_sf"/>
</dbReference>
<feature type="region of interest" description="Disordered" evidence="15">
    <location>
        <begin position="1473"/>
        <end position="1673"/>
    </location>
</feature>
<feature type="domain" description="PHD-type" evidence="17">
    <location>
        <begin position="387"/>
        <end position="434"/>
    </location>
</feature>
<dbReference type="GO" id="GO:0005634">
    <property type="term" value="C:nucleus"/>
    <property type="evidence" value="ECO:0007669"/>
    <property type="project" value="UniProtKB-SubCell"/>
</dbReference>
<dbReference type="InterPro" id="IPR038718">
    <property type="entry name" value="SNF2-like_sf"/>
</dbReference>
<dbReference type="CDD" id="cd18793">
    <property type="entry name" value="SF2_C_SNF"/>
    <property type="match status" value="1"/>
</dbReference>
<feature type="compositionally biased region" description="Low complexity" evidence="15">
    <location>
        <begin position="1648"/>
        <end position="1658"/>
    </location>
</feature>
<dbReference type="InterPro" id="IPR023780">
    <property type="entry name" value="Chromo_domain"/>
</dbReference>
<dbReference type="InterPro" id="IPR001965">
    <property type="entry name" value="Znf_PHD"/>
</dbReference>
<dbReference type="FunFam" id="3.40.50.300:FF:000015">
    <property type="entry name" value="chromodomain-helicase-DNA-binding protein 9 isoform X1"/>
    <property type="match status" value="1"/>
</dbReference>
<feature type="compositionally biased region" description="Basic residues" evidence="15">
    <location>
        <begin position="275"/>
        <end position="293"/>
    </location>
</feature>
<dbReference type="Gene3D" id="1.10.10.60">
    <property type="entry name" value="Homeodomain-like"/>
    <property type="match status" value="1"/>
</dbReference>
<dbReference type="PROSITE" id="PS50016">
    <property type="entry name" value="ZF_PHD_2"/>
    <property type="match status" value="2"/>
</dbReference>
<dbReference type="InterPro" id="IPR019786">
    <property type="entry name" value="Zinc_finger_PHD-type_CS"/>
</dbReference>
<evidence type="ECO:0000256" key="5">
    <source>
        <dbReference type="ARBA" id="ARBA00022741"/>
    </source>
</evidence>
<dbReference type="InterPro" id="IPR012958">
    <property type="entry name" value="CHD_N"/>
</dbReference>
<evidence type="ECO:0000259" key="18">
    <source>
        <dbReference type="PROSITE" id="PS51192"/>
    </source>
</evidence>
<feature type="compositionally biased region" description="Basic residues" evidence="15">
    <location>
        <begin position="1661"/>
        <end position="1671"/>
    </location>
</feature>
<dbReference type="Pfam" id="PF08073">
    <property type="entry name" value="CHDNT"/>
    <property type="match status" value="1"/>
</dbReference>
<evidence type="ECO:0000256" key="15">
    <source>
        <dbReference type="SAM" id="MobiDB-lite"/>
    </source>
</evidence>
<dbReference type="PROSITE" id="PS51194">
    <property type="entry name" value="HELICASE_CTER"/>
    <property type="match status" value="1"/>
</dbReference>
<dbReference type="Gene3D" id="3.40.50.10810">
    <property type="entry name" value="Tandem AAA-ATPase domain"/>
    <property type="match status" value="1"/>
</dbReference>
<evidence type="ECO:0000313" key="21">
    <source>
        <dbReference type="WBParaSite" id="TMUE_2000006615.1"/>
    </source>
</evidence>
<keyword evidence="8" id="KW-0862">Zinc</keyword>
<keyword evidence="2" id="KW-0597">Phosphoprotein</keyword>
<dbReference type="InterPro" id="IPR012957">
    <property type="entry name" value="CHD_C2"/>
</dbReference>
<feature type="region of interest" description="Disordered" evidence="15">
    <location>
        <begin position="452"/>
        <end position="471"/>
    </location>
</feature>
<sequence>MDSTIVFESPQQVGQQRSEMDREGMNDECAAAIVDQDRQDPTADDQYPKGDWEPTGAKQRRTSASPAPQETPQKRPKRNKKRKVENAADEGDLSPVGPNAASKGAAAGREAYKSAEICRQLKLTNIEFDYLGDEFQGITNYKAFNMKVRPLIVEANPRIQKSRLVALMAAKWKEFQESCSGRQKLGGDSGPSSSSSGAALPSLSTSGKGASTREGKEKTVAPIKIKIPARASNRKRKRDGSSDEEGAGNQDSDAEFEALLAEHEYEVDQASASKKSQRGKGRTTKTSKAKASSRKASSLGKRKAKGDDDDEDGYETDHQDYCEVCQQGGEIILCDTCPRAYHMVCLDPDMEEAPEGRWSCPHCESEIPNDDEAASTKEATPAKAGNMEYCRLCRDGGELLCCDSCPSSYHRYCLVPPLENVPEGDWHCPRCSCKQPERRPEKILSWRWIELPPINDEPPKDGQSESEPKLSEVAKKNRRYRELYVKWKWMSYWHCSWVAELVLDVWFPQVLRMYFRKMDPEVPPEVDDGSQEDLQTGIIEGKEKEEDPHNLEERYYRYGIKPEWLQIQRIINHKLHKHGTVEYLIKWRELSYDQASWESDEFELPNFADAMQYYWEHRERMIGEPPPKSVAKRLKVILANAQTALTTGATEKKKVERRRCTPPSQSNIDLKKKLDQQPDYISECGGTLHDYQLEGLNFLRYSWSTSTDAILADEMGLGKTIQTIVFLYSLYKEGHSKGPFLISAPLSTIINWEREFEFWAPDFYVVTYIGDKDSRSVIREHEFSFVEGACKAGPKAYRMRTDQGIKFHVLLTSYELISIDQATLGSIDWSMLIVDEAHRLKNNQSKFFRTLRDFKLNFKVLLTGTPLQNNLEELFHLLNFLSPDRFSDMEIFTQEFTDISKEEQIAKLHCMLGPHMLRRLKSDVLKGMPAKSELIVRVELSSIQKKYYKYVLTKNFDALNTKSGGSQVSLLNIMMDLKKCCNHPFLFPVAAVEAPKLPNGAYEGSALVKSCGKLMLLQKMLRKLKDGGHRVLIFSQMTKMLDLLEDFLDYEGYKYERIDGSVTGNLRQDAIDRFNSPNAQQFVFLLSTRAGGLGINLATADTVIIYDSDWNPHNDIQAFSRAHRIGQNRKVMIYRFVTRNSVEERITTVAKKKMMLTHLVVRAGIGNRGPSMSKQELDDVLRWGTEELFKDEEDEKENTDHQIIWDDAAVDALLDRSQVGIEEKENWANEYLSSFKVAEYVTKQAAEEEEEEDEVTEVLKEEVQDADPDYWEKLLRHHYEQQQEDLSRQLGKGKRIRKQVNYAMGEQQEDWRDDYSDNYSASSNGSADEADDDDFDEKVEGPHRRRRRDGRDEKLPPLLARVNGQIEVLGFNARQRRAFYNAIMRWGVPPVDAYNSHWLVRDLKGKSEKAFRAYVALFFRHLCEPGNDASETYSDGVPREGVNRQHVLSRIGVMSLLRKKVQEFEVINGYYSTRMSSPEPEEDGKQQQQEPAGKENSVVGASANATGSKVATEESADEVDTPSPVEPDKNPSRTSSRNGSTGDADTGERTHSNVSAGSAPKAAEGESSMAAPVDADAMSVANDSVASEEDKLTIDERAKVDSSENVLENEAASTSQESSRTAPNAVTDESTTIADGSQRNGESRKAASDTTTATTATSKTEKKKNGRHRTRPNFMFNITDGGFTELHALWLNEERAASMNRLHEIWHRRHDYWLLAGIVVHGYGRYQDIQNDPRFAIINEPFSSEQGKGNFVDIKNKFLQRRFKLLEQALIIEEQLRRAAFLNLQQDVISPVMTLNMRFSEVECLAESHQHLSRESLAGNRPANAVLFKVLNQLEELLNDMKSDVSRLPATLARLAPVSSRLGLSERSILSRLALKDNDDAAPNSSCLIPPPGAFITPSFNGNAHLDQTKLMPTPSAVIGHPPLSSPPSTSGVAAASQVTPNTAAAAAAAAAVIAAAQASSNESAVTTTTDSIPVLPEDLSRKCVTTSSSSSAAVSSLG</sequence>
<keyword evidence="11" id="KW-0238">DNA-binding</keyword>
<evidence type="ECO:0000256" key="3">
    <source>
        <dbReference type="ARBA" id="ARBA00022723"/>
    </source>
</evidence>
<reference evidence="20" key="2">
    <citation type="submission" date="2014-03" db="EMBL/GenBank/DDBJ databases">
        <title>The whipworm genome and dual-species transcriptomics of an intimate host-pathogen interaction.</title>
        <authorList>
            <person name="Foth B.J."/>
            <person name="Tsai I.J."/>
            <person name="Reid A.J."/>
            <person name="Bancroft A.J."/>
            <person name="Nichol S."/>
            <person name="Tracey A."/>
            <person name="Holroyd N."/>
            <person name="Cotton J.A."/>
            <person name="Stanley E.J."/>
            <person name="Zarowiecki M."/>
            <person name="Liu J.Z."/>
            <person name="Huckvale T."/>
            <person name="Cooper P.J."/>
            <person name="Grencis R.K."/>
            <person name="Berriman M."/>
        </authorList>
    </citation>
    <scope>NUCLEOTIDE SEQUENCE [LARGE SCALE GENOMIC DNA]</scope>
    <source>
        <strain evidence="20">Edinburgh</strain>
    </source>
</reference>
<feature type="domain" description="PHD-type" evidence="17">
    <location>
        <begin position="319"/>
        <end position="366"/>
    </location>
</feature>
<dbReference type="InterPro" id="IPR014001">
    <property type="entry name" value="Helicase_ATP-bd"/>
</dbReference>
<dbReference type="SMART" id="SM01146">
    <property type="entry name" value="DUF1086"/>
    <property type="match status" value="1"/>
</dbReference>
<dbReference type="GO" id="GO:0003682">
    <property type="term" value="F:chromatin binding"/>
    <property type="evidence" value="ECO:0007669"/>
    <property type="project" value="TreeGrafter"/>
</dbReference>
<evidence type="ECO:0000256" key="7">
    <source>
        <dbReference type="ARBA" id="ARBA00022801"/>
    </source>
</evidence>
<dbReference type="InterPro" id="IPR011011">
    <property type="entry name" value="Znf_FYVE_PHD"/>
</dbReference>
<evidence type="ECO:0000256" key="8">
    <source>
        <dbReference type="ARBA" id="ARBA00022833"/>
    </source>
</evidence>
<keyword evidence="7" id="KW-0378">Hydrolase</keyword>
<dbReference type="PANTHER" id="PTHR45623">
    <property type="entry name" value="CHROMODOMAIN-HELICASE-DNA-BINDING PROTEIN 3-RELATED-RELATED"/>
    <property type="match status" value="1"/>
</dbReference>
<dbReference type="GO" id="GO:0003677">
    <property type="term" value="F:DNA binding"/>
    <property type="evidence" value="ECO:0007669"/>
    <property type="project" value="UniProtKB-KW"/>
</dbReference>
<dbReference type="GO" id="GO:0000785">
    <property type="term" value="C:chromatin"/>
    <property type="evidence" value="ECO:0007669"/>
    <property type="project" value="TreeGrafter"/>
</dbReference>
<protein>
    <submittedName>
        <fullName evidence="21">Chromodomain-helicase-DNA-binding protein 3</fullName>
    </submittedName>
</protein>
<keyword evidence="6 14" id="KW-0863">Zinc-finger</keyword>
<dbReference type="Pfam" id="PF00385">
    <property type="entry name" value="Chromo"/>
    <property type="match status" value="1"/>
</dbReference>
<evidence type="ECO:0000256" key="11">
    <source>
        <dbReference type="ARBA" id="ARBA00023125"/>
    </source>
</evidence>
<dbReference type="InterPro" id="IPR009463">
    <property type="entry name" value="DUF1087"/>
</dbReference>
<dbReference type="Gene3D" id="3.40.50.300">
    <property type="entry name" value="P-loop containing nucleotide triphosphate hydrolases"/>
    <property type="match status" value="1"/>
</dbReference>
<dbReference type="GO" id="GO:0042393">
    <property type="term" value="F:histone binding"/>
    <property type="evidence" value="ECO:0007669"/>
    <property type="project" value="TreeGrafter"/>
</dbReference>
<dbReference type="PROSITE" id="PS00690">
    <property type="entry name" value="DEAH_ATP_HELICASE"/>
    <property type="match status" value="1"/>
</dbReference>
<evidence type="ECO:0000256" key="6">
    <source>
        <dbReference type="ARBA" id="ARBA00022771"/>
    </source>
</evidence>
<feature type="compositionally biased region" description="Polar residues" evidence="15">
    <location>
        <begin position="1603"/>
        <end position="1640"/>
    </location>
</feature>
<feature type="region of interest" description="Disordered" evidence="15">
    <location>
        <begin position="266"/>
        <end position="313"/>
    </location>
</feature>
<dbReference type="Gene3D" id="2.40.50.40">
    <property type="match status" value="1"/>
</dbReference>
<dbReference type="Pfam" id="PF00176">
    <property type="entry name" value="SNF2-rel_dom"/>
    <property type="match status" value="1"/>
</dbReference>
<dbReference type="GO" id="GO:0140658">
    <property type="term" value="F:ATP-dependent chromatin remodeler activity"/>
    <property type="evidence" value="ECO:0007669"/>
    <property type="project" value="TreeGrafter"/>
</dbReference>
<dbReference type="CDD" id="cd18662">
    <property type="entry name" value="CD2_tandem_CHD3-4_like"/>
    <property type="match status" value="1"/>
</dbReference>
<dbReference type="GO" id="GO:0016887">
    <property type="term" value="F:ATP hydrolysis activity"/>
    <property type="evidence" value="ECO:0007669"/>
    <property type="project" value="TreeGrafter"/>
</dbReference>
<keyword evidence="5" id="KW-0547">Nucleotide-binding</keyword>
<feature type="domain" description="Helicase C-terminal" evidence="19">
    <location>
        <begin position="1016"/>
        <end position="1181"/>
    </location>
</feature>
<dbReference type="SMART" id="SM00487">
    <property type="entry name" value="DEXDc"/>
    <property type="match status" value="1"/>
</dbReference>
<dbReference type="Proteomes" id="UP000046395">
    <property type="component" value="Unassembled WGS sequence"/>
</dbReference>
<dbReference type="WBParaSite" id="TMUE_2000006615.3">
    <property type="protein sequence ID" value="TMUE_2000006615.3"/>
    <property type="gene ID" value="WBGene00285490"/>
</dbReference>
<feature type="compositionally biased region" description="Acidic residues" evidence="15">
    <location>
        <begin position="242"/>
        <end position="251"/>
    </location>
</feature>
<dbReference type="InterPro" id="IPR009462">
    <property type="entry name" value="CHD_II_SANT-like"/>
</dbReference>
<dbReference type="InterPro" id="IPR000330">
    <property type="entry name" value="SNF2_N"/>
</dbReference>
<feature type="compositionally biased region" description="Low complexity" evidence="15">
    <location>
        <begin position="1317"/>
        <end position="1327"/>
    </location>
</feature>
<dbReference type="WBParaSite" id="TMUE_2000006615.1">
    <property type="protein sequence ID" value="TMUE_2000006615.1"/>
    <property type="gene ID" value="WBGene00285490"/>
</dbReference>
<dbReference type="SMART" id="SM01147">
    <property type="entry name" value="DUF1087"/>
    <property type="match status" value="1"/>
</dbReference>
<dbReference type="Pfam" id="PF00271">
    <property type="entry name" value="Helicase_C"/>
    <property type="match status" value="1"/>
</dbReference>
<dbReference type="SUPFAM" id="SSF54160">
    <property type="entry name" value="Chromo domain-like"/>
    <property type="match status" value="2"/>
</dbReference>
<dbReference type="Pfam" id="PF06465">
    <property type="entry name" value="DUF1087"/>
    <property type="match status" value="1"/>
</dbReference>